<gene>
    <name evidence="1" type="ORF">CJN711_LOCUS22784</name>
</gene>
<proteinExistence type="predicted"/>
<dbReference type="EMBL" id="CAJNOV010010681">
    <property type="protein sequence ID" value="CAF1416657.1"/>
    <property type="molecule type" value="Genomic_DNA"/>
</dbReference>
<comment type="caution">
    <text evidence="1">The sequence shown here is derived from an EMBL/GenBank/DDBJ whole genome shotgun (WGS) entry which is preliminary data.</text>
</comment>
<accession>A0A815M7B8</accession>
<sequence length="163" mass="19511">MNEFIIRLRVIWVEQFPQETEADLVKHLFCKMRPDMLNVMGCPRNVSLQETLLGSQRVEEILYHRMIENNQINQLFNNATYNNSSFLNRNDVSSNRKDDHMRASSKVIDNIPYQQMRRNQIDQYPCSLTLDHHLDSSIHTYYHNWIHILKNIFDHHQQISISN</sequence>
<evidence type="ECO:0000313" key="1">
    <source>
        <dbReference type="EMBL" id="CAF1416657.1"/>
    </source>
</evidence>
<dbReference type="AlphaFoldDB" id="A0A815M7B8"/>
<name>A0A815M7B8_9BILA</name>
<protein>
    <submittedName>
        <fullName evidence="1">Uncharacterized protein</fullName>
    </submittedName>
</protein>
<reference evidence="1" key="1">
    <citation type="submission" date="2021-02" db="EMBL/GenBank/DDBJ databases">
        <authorList>
            <person name="Nowell W R."/>
        </authorList>
    </citation>
    <scope>NUCLEOTIDE SEQUENCE</scope>
</reference>
<evidence type="ECO:0000313" key="2">
    <source>
        <dbReference type="Proteomes" id="UP000663855"/>
    </source>
</evidence>
<organism evidence="1 2">
    <name type="scientific">Rotaria magnacalcarata</name>
    <dbReference type="NCBI Taxonomy" id="392030"/>
    <lineage>
        <taxon>Eukaryota</taxon>
        <taxon>Metazoa</taxon>
        <taxon>Spiralia</taxon>
        <taxon>Gnathifera</taxon>
        <taxon>Rotifera</taxon>
        <taxon>Eurotatoria</taxon>
        <taxon>Bdelloidea</taxon>
        <taxon>Philodinida</taxon>
        <taxon>Philodinidae</taxon>
        <taxon>Rotaria</taxon>
    </lineage>
</organism>
<dbReference type="Proteomes" id="UP000663855">
    <property type="component" value="Unassembled WGS sequence"/>
</dbReference>